<feature type="compositionally biased region" description="Polar residues" evidence="7">
    <location>
        <begin position="1"/>
        <end position="14"/>
    </location>
</feature>
<dbReference type="GO" id="GO:0016020">
    <property type="term" value="C:membrane"/>
    <property type="evidence" value="ECO:0007669"/>
    <property type="project" value="UniProtKB-SubCell"/>
</dbReference>
<feature type="compositionally biased region" description="Low complexity" evidence="7">
    <location>
        <begin position="329"/>
        <end position="344"/>
    </location>
</feature>
<dbReference type="Pfam" id="PF13855">
    <property type="entry name" value="LRR_8"/>
    <property type="match status" value="1"/>
</dbReference>
<dbReference type="SUPFAM" id="SSF52058">
    <property type="entry name" value="L domain-like"/>
    <property type="match status" value="1"/>
</dbReference>
<evidence type="ECO:0000256" key="3">
    <source>
        <dbReference type="ARBA" id="ARBA00022692"/>
    </source>
</evidence>
<dbReference type="Pfam" id="PF14381">
    <property type="entry name" value="EDR1_CTR1_ARMC3_pept"/>
    <property type="match status" value="1"/>
</dbReference>
<dbReference type="InterPro" id="IPR008271">
    <property type="entry name" value="Ser/Thr_kinase_AS"/>
</dbReference>
<dbReference type="EMBL" id="JAKUCV010005134">
    <property type="protein sequence ID" value="KAJ4832431.1"/>
    <property type="molecule type" value="Genomic_DNA"/>
</dbReference>
<dbReference type="AlphaFoldDB" id="A0A9Q0FLA3"/>
<protein>
    <recommendedName>
        <fullName evidence="8">Protein kinase domain-containing protein</fullName>
    </recommendedName>
</protein>
<dbReference type="FunFam" id="1.10.510.10:FF:000988">
    <property type="entry name" value="Leucine-rich repeat protein kinase family protein"/>
    <property type="match status" value="1"/>
</dbReference>
<comment type="caution">
    <text evidence="9">The sequence shown here is derived from an EMBL/GenBank/DDBJ whole genome shotgun (WGS) entry which is preliminary data.</text>
</comment>
<dbReference type="InterPro" id="IPR011009">
    <property type="entry name" value="Kinase-like_dom_sf"/>
</dbReference>
<keyword evidence="5" id="KW-1133">Transmembrane helix</keyword>
<proteinExistence type="predicted"/>
<dbReference type="Proteomes" id="UP001141552">
    <property type="component" value="Unassembled WGS sequence"/>
</dbReference>
<dbReference type="Gene3D" id="3.80.10.10">
    <property type="entry name" value="Ribonuclease Inhibitor"/>
    <property type="match status" value="2"/>
</dbReference>
<evidence type="ECO:0000256" key="1">
    <source>
        <dbReference type="ARBA" id="ARBA00004370"/>
    </source>
</evidence>
<dbReference type="InterPro" id="IPR003591">
    <property type="entry name" value="Leu-rich_rpt_typical-subtyp"/>
</dbReference>
<dbReference type="SMART" id="SM00369">
    <property type="entry name" value="LRR_TYP"/>
    <property type="match status" value="5"/>
</dbReference>
<evidence type="ECO:0000256" key="5">
    <source>
        <dbReference type="ARBA" id="ARBA00022989"/>
    </source>
</evidence>
<gene>
    <name evidence="9" type="ORF">Tsubulata_028487</name>
</gene>
<dbReference type="PROSITE" id="PS50011">
    <property type="entry name" value="PROTEIN_KINASE_DOM"/>
    <property type="match status" value="1"/>
</dbReference>
<dbReference type="PANTHER" id="PTHR24359">
    <property type="entry name" value="SERINE/THREONINE-PROTEIN KINASE SBK1"/>
    <property type="match status" value="1"/>
</dbReference>
<dbReference type="GO" id="GO:0004674">
    <property type="term" value="F:protein serine/threonine kinase activity"/>
    <property type="evidence" value="ECO:0007669"/>
    <property type="project" value="TreeGrafter"/>
</dbReference>
<evidence type="ECO:0000313" key="9">
    <source>
        <dbReference type="EMBL" id="KAJ4832431.1"/>
    </source>
</evidence>
<reference evidence="9" key="2">
    <citation type="journal article" date="2023" name="Plants (Basel)">
        <title>Annotation of the Turnera subulata (Passifloraceae) Draft Genome Reveals the S-Locus Evolved after the Divergence of Turneroideae from Passifloroideae in a Stepwise Manner.</title>
        <authorList>
            <person name="Henning P.M."/>
            <person name="Roalson E.H."/>
            <person name="Mir W."/>
            <person name="McCubbin A.G."/>
            <person name="Shore J.S."/>
        </authorList>
    </citation>
    <scope>NUCLEOTIDE SEQUENCE</scope>
    <source>
        <strain evidence="9">F60SS</strain>
    </source>
</reference>
<organism evidence="9 10">
    <name type="scientific">Turnera subulata</name>
    <dbReference type="NCBI Taxonomy" id="218843"/>
    <lineage>
        <taxon>Eukaryota</taxon>
        <taxon>Viridiplantae</taxon>
        <taxon>Streptophyta</taxon>
        <taxon>Embryophyta</taxon>
        <taxon>Tracheophyta</taxon>
        <taxon>Spermatophyta</taxon>
        <taxon>Magnoliopsida</taxon>
        <taxon>eudicotyledons</taxon>
        <taxon>Gunneridae</taxon>
        <taxon>Pentapetalae</taxon>
        <taxon>rosids</taxon>
        <taxon>fabids</taxon>
        <taxon>Malpighiales</taxon>
        <taxon>Passifloraceae</taxon>
        <taxon>Turnera</taxon>
    </lineage>
</organism>
<name>A0A9Q0FLA3_9ROSI</name>
<feature type="domain" description="Protein kinase" evidence="8">
    <location>
        <begin position="818"/>
        <end position="1135"/>
    </location>
</feature>
<evidence type="ECO:0000256" key="7">
    <source>
        <dbReference type="SAM" id="MobiDB-lite"/>
    </source>
</evidence>
<dbReference type="SMART" id="SM00365">
    <property type="entry name" value="LRR_SD22"/>
    <property type="match status" value="3"/>
</dbReference>
<dbReference type="PROSITE" id="PS51450">
    <property type="entry name" value="LRR"/>
    <property type="match status" value="2"/>
</dbReference>
<dbReference type="PANTHER" id="PTHR24359:SF1">
    <property type="entry name" value="INHIBITOR OF NUCLEAR FACTOR KAPPA-B KINASE EPSILON SUBUNIT HOMOLOG 1-RELATED"/>
    <property type="match status" value="1"/>
</dbReference>
<dbReference type="SMART" id="SM00364">
    <property type="entry name" value="LRR_BAC"/>
    <property type="match status" value="3"/>
</dbReference>
<comment type="subcellular location">
    <subcellularLocation>
        <location evidence="1">Membrane</location>
    </subcellularLocation>
</comment>
<keyword evidence="6" id="KW-0472">Membrane</keyword>
<evidence type="ECO:0000313" key="10">
    <source>
        <dbReference type="Proteomes" id="UP001141552"/>
    </source>
</evidence>
<keyword evidence="2" id="KW-0433">Leucine-rich repeat</keyword>
<dbReference type="Pfam" id="PF00560">
    <property type="entry name" value="LRR_1"/>
    <property type="match status" value="1"/>
</dbReference>
<dbReference type="GO" id="GO:0005524">
    <property type="term" value="F:ATP binding"/>
    <property type="evidence" value="ECO:0007669"/>
    <property type="project" value="InterPro"/>
</dbReference>
<accession>A0A9Q0FLA3</accession>
<reference evidence="9" key="1">
    <citation type="submission" date="2022-02" db="EMBL/GenBank/DDBJ databases">
        <authorList>
            <person name="Henning P.M."/>
            <person name="McCubbin A.G."/>
            <person name="Shore J.S."/>
        </authorList>
    </citation>
    <scope>NUCLEOTIDE SEQUENCE</scope>
    <source>
        <strain evidence="9">F60SS</strain>
        <tissue evidence="9">Leaves</tissue>
    </source>
</reference>
<dbReference type="SMART" id="SM00220">
    <property type="entry name" value="S_TKc"/>
    <property type="match status" value="1"/>
</dbReference>
<evidence type="ECO:0000256" key="4">
    <source>
        <dbReference type="ARBA" id="ARBA00022737"/>
    </source>
</evidence>
<dbReference type="PROSITE" id="PS00108">
    <property type="entry name" value="PROTEIN_KINASE_ST"/>
    <property type="match status" value="1"/>
</dbReference>
<feature type="region of interest" description="Disordered" evidence="7">
    <location>
        <begin position="328"/>
        <end position="352"/>
    </location>
</feature>
<feature type="compositionally biased region" description="Polar residues" evidence="7">
    <location>
        <begin position="38"/>
        <end position="51"/>
    </location>
</feature>
<dbReference type="PRINTS" id="PR00019">
    <property type="entry name" value="LEURICHRPT"/>
</dbReference>
<dbReference type="OrthoDB" id="1394818at2759"/>
<keyword evidence="3" id="KW-0812">Transmembrane</keyword>
<feature type="compositionally biased region" description="Low complexity" evidence="7">
    <location>
        <begin position="15"/>
        <end position="37"/>
    </location>
</feature>
<dbReference type="InterPro" id="IPR032675">
    <property type="entry name" value="LRR_dom_sf"/>
</dbReference>
<evidence type="ECO:0000259" key="8">
    <source>
        <dbReference type="PROSITE" id="PS50011"/>
    </source>
</evidence>
<evidence type="ECO:0000256" key="6">
    <source>
        <dbReference type="ARBA" id="ARBA00023136"/>
    </source>
</evidence>
<keyword evidence="10" id="KW-1185">Reference proteome</keyword>
<dbReference type="Pfam" id="PF00069">
    <property type="entry name" value="Pkinase"/>
    <property type="match status" value="1"/>
</dbReference>
<dbReference type="InterPro" id="IPR001611">
    <property type="entry name" value="Leu-rich_rpt"/>
</dbReference>
<dbReference type="InterPro" id="IPR000719">
    <property type="entry name" value="Prot_kinase_dom"/>
</dbReference>
<dbReference type="Gene3D" id="1.10.510.10">
    <property type="entry name" value="Transferase(Phosphotransferase) domain 1"/>
    <property type="match status" value="1"/>
</dbReference>
<dbReference type="SUPFAM" id="SSF56112">
    <property type="entry name" value="Protein kinase-like (PK-like)"/>
    <property type="match status" value="1"/>
</dbReference>
<keyword evidence="4" id="KW-0677">Repeat</keyword>
<feature type="region of interest" description="Disordered" evidence="7">
    <location>
        <begin position="1"/>
        <end position="62"/>
    </location>
</feature>
<sequence length="1141" mass="127155">MQTLNPAETNQIPTETPENPKSPNSNSSEPNPSPSTSAVPTAQTDSKATKNSSSSSSDDESVVDVSGKSLEFDLLEKTDDSVEGLYLYKNAFSLVPSSVARLKRLRTLKFFGNDVNLFPAEFGSLVGLECLQVKVSAPELNGLSFSRLKELKELELSRAPLRPSVLTLLSEIAGLKSLTKLSVCHFSIRYLPPEIGCLNNLEFLDLSFNKLKTLPTEITYLKALILLKVANNKLVEVPPGLSSLQRLKSLDLSNNRLTSLGSLEFGLMRNLQHLYLQYNQLFSCCQIPSWIKCSLEGNDMDLSNDDCISSLVEMDVYETSIQDNEKLASKGSHYTTSSQSSSNSRCFGARRSSKRWKRRHYLQQKARQERLNNSRKWKGEGHIELGTKEREICKLNNLDPLNSQICKASTANFIGLNDDDQKLAVYGEPETKKLPNSCEDDKISSKKGLCGEGCSCDTVHVSKSGEKSSCVHDESLSCSVDETGNCGIHEVSSSKKSKTIFKTKRHSDRDLDNPKPCKCQKAAEASSNLSRKYSEFSFCGVDDRLPDGFYDAGRDRPFMALASYEEILHLDSREVILLDREKDEELDAVALSAQALVVRLKSLSDFVMERNKAVLDNLHIASLLAIFVSDHFGGSDRSAAVERARKTVSGSNYRKPFVCTCTTGNNNSMDTSTKQCVSSVEDINLSDLCERSLHSIKSRRSSVVVPLGVLQFGVCRHRALLMKYLCDRMDPPIPCELVRGYLDFMPHAWNIIHVKKGESLARMVVDTCHPLDIREETDPEYFCRYIPLSRIMIPLPTESIMGPSCAFPSFTTSDEMDRTISSKLIRCKFGSVEAAAKVRVLEVCRSSADEVRNFEFSCLGEVRLLGSLRHSCIVEMYGHQLSSQWLPSEDGNQEGRVLRSVILMEYVKGGSLKSYIEKISKAGGKHVPVELALCIAQDVVSALREIHAKHVIHRDIKSENILIDLDNKRGDGMPIVKLCDFDRAVPLRSCLHSCCIAHRGIPPPDVCVGTPRWMAPEVLRAMHKRSLYGLEVDIWSYGCLLYELLTLQIPYSGLSEVHIHELLQMGKRPPLTVELEALGLLSEPDLSDSGSESESTDSESEMLRFLVDLFRRCTEENPADRPTAADIYELLHSRTNAIARE</sequence>
<dbReference type="InterPro" id="IPR055164">
    <property type="entry name" value="EDR1/CTR1/ARMC3-like_pept-like"/>
</dbReference>
<evidence type="ECO:0000256" key="2">
    <source>
        <dbReference type="ARBA" id="ARBA00022614"/>
    </source>
</evidence>